<dbReference type="SUPFAM" id="SSF48403">
    <property type="entry name" value="Ankyrin repeat"/>
    <property type="match status" value="1"/>
</dbReference>
<feature type="repeat" description="ANK" evidence="3">
    <location>
        <begin position="71"/>
        <end position="103"/>
    </location>
</feature>
<organism evidence="4 5">
    <name type="scientific">Cnuella takakiae</name>
    <dbReference type="NCBI Taxonomy" id="1302690"/>
    <lineage>
        <taxon>Bacteria</taxon>
        <taxon>Pseudomonadati</taxon>
        <taxon>Bacteroidota</taxon>
        <taxon>Chitinophagia</taxon>
        <taxon>Chitinophagales</taxon>
        <taxon>Chitinophagaceae</taxon>
        <taxon>Cnuella</taxon>
    </lineage>
</organism>
<dbReference type="RefSeq" id="WP_073041193.1">
    <property type="nucleotide sequence ID" value="NZ_FQUO01000004.1"/>
</dbReference>
<dbReference type="PANTHER" id="PTHR24201">
    <property type="entry name" value="ANK_REP_REGION DOMAIN-CONTAINING PROTEIN"/>
    <property type="match status" value="1"/>
</dbReference>
<keyword evidence="2 3" id="KW-0040">ANK repeat</keyword>
<dbReference type="InterPro" id="IPR002110">
    <property type="entry name" value="Ankyrin_rpt"/>
</dbReference>
<dbReference type="Proteomes" id="UP000184368">
    <property type="component" value="Unassembled WGS sequence"/>
</dbReference>
<dbReference type="OrthoDB" id="5657095at2"/>
<feature type="repeat" description="ANK" evidence="3">
    <location>
        <begin position="104"/>
        <end position="136"/>
    </location>
</feature>
<gene>
    <name evidence="4" type="ORF">SAMN05444008_10495</name>
</gene>
<dbReference type="PANTHER" id="PTHR24201:SF16">
    <property type="entry name" value="ANKYRIN-1-LIKE-RELATED"/>
    <property type="match status" value="1"/>
</dbReference>
<evidence type="ECO:0000256" key="2">
    <source>
        <dbReference type="ARBA" id="ARBA00023043"/>
    </source>
</evidence>
<evidence type="ECO:0000313" key="4">
    <source>
        <dbReference type="EMBL" id="SHE98780.1"/>
    </source>
</evidence>
<name>A0A1M4XZB2_9BACT</name>
<sequence>MNSDATSQLFEACRRNDVATVSEICQQDNWFLSVRDAKGFTPVLIAVYNNAPAVVAWLLSAGAPGDTPDMSGNTALMGAAFKGYKEMVAQLLQAGVDVNQRNGNGATALTFAATFGQMEIAELLLENGASLELLDGLGKSPIDHAVVQENEPMVRLLEKYERMRMSGQSMLGDN</sequence>
<evidence type="ECO:0000256" key="3">
    <source>
        <dbReference type="PROSITE-ProRule" id="PRU00023"/>
    </source>
</evidence>
<dbReference type="InterPro" id="IPR050776">
    <property type="entry name" value="Ank_Repeat/CDKN_Inhibitor"/>
</dbReference>
<keyword evidence="1" id="KW-0677">Repeat</keyword>
<dbReference type="PROSITE" id="PS50088">
    <property type="entry name" value="ANK_REPEAT"/>
    <property type="match status" value="2"/>
</dbReference>
<dbReference type="EMBL" id="FQUO01000004">
    <property type="protein sequence ID" value="SHE98780.1"/>
    <property type="molecule type" value="Genomic_DNA"/>
</dbReference>
<evidence type="ECO:0000256" key="1">
    <source>
        <dbReference type="ARBA" id="ARBA00022737"/>
    </source>
</evidence>
<protein>
    <submittedName>
        <fullName evidence="4">Uncharacterized protein</fullName>
    </submittedName>
</protein>
<keyword evidence="5" id="KW-1185">Reference proteome</keyword>
<dbReference type="PROSITE" id="PS50297">
    <property type="entry name" value="ANK_REP_REGION"/>
    <property type="match status" value="2"/>
</dbReference>
<dbReference type="STRING" id="1302690.BUE76_14650"/>
<dbReference type="InterPro" id="IPR036770">
    <property type="entry name" value="Ankyrin_rpt-contain_sf"/>
</dbReference>
<dbReference type="SMART" id="SM00248">
    <property type="entry name" value="ANK"/>
    <property type="match status" value="3"/>
</dbReference>
<reference evidence="4 5" key="1">
    <citation type="submission" date="2016-11" db="EMBL/GenBank/DDBJ databases">
        <authorList>
            <person name="Jaros S."/>
            <person name="Januszkiewicz K."/>
            <person name="Wedrychowicz H."/>
        </authorList>
    </citation>
    <scope>NUCLEOTIDE SEQUENCE [LARGE SCALE GENOMIC DNA]</scope>
    <source>
        <strain evidence="4 5">DSM 26897</strain>
    </source>
</reference>
<evidence type="ECO:0000313" key="5">
    <source>
        <dbReference type="Proteomes" id="UP000184368"/>
    </source>
</evidence>
<accession>A0A1M4XZB2</accession>
<proteinExistence type="predicted"/>
<dbReference type="Gene3D" id="1.25.40.20">
    <property type="entry name" value="Ankyrin repeat-containing domain"/>
    <property type="match status" value="1"/>
</dbReference>
<dbReference type="Pfam" id="PF12796">
    <property type="entry name" value="Ank_2"/>
    <property type="match status" value="1"/>
</dbReference>
<dbReference type="AlphaFoldDB" id="A0A1M4XZB2"/>